<keyword evidence="2" id="KW-1185">Reference proteome</keyword>
<proteinExistence type="predicted"/>
<organism evidence="1 2">
    <name type="scientific">Penicillium roqueforti (strain FM164)</name>
    <dbReference type="NCBI Taxonomy" id="1365484"/>
    <lineage>
        <taxon>Eukaryota</taxon>
        <taxon>Fungi</taxon>
        <taxon>Dikarya</taxon>
        <taxon>Ascomycota</taxon>
        <taxon>Pezizomycotina</taxon>
        <taxon>Eurotiomycetes</taxon>
        <taxon>Eurotiomycetidae</taxon>
        <taxon>Eurotiales</taxon>
        <taxon>Aspergillaceae</taxon>
        <taxon>Penicillium</taxon>
    </lineage>
</organism>
<dbReference type="Proteomes" id="UP000030686">
    <property type="component" value="Unassembled WGS sequence"/>
</dbReference>
<dbReference type="OMA" id="EQAVTMH"/>
<evidence type="ECO:0000313" key="1">
    <source>
        <dbReference type="EMBL" id="CDM26508.1"/>
    </source>
</evidence>
<reference evidence="1" key="1">
    <citation type="journal article" date="2014" name="Nat. Commun.">
        <title>Multiple recent horizontal transfers of a large genomic region in cheese making fungi.</title>
        <authorList>
            <person name="Cheeseman K."/>
            <person name="Ropars J."/>
            <person name="Renault P."/>
            <person name="Dupont J."/>
            <person name="Gouzy J."/>
            <person name="Branca A."/>
            <person name="Abraham A.L."/>
            <person name="Ceppi M."/>
            <person name="Conseiller E."/>
            <person name="Debuchy R."/>
            <person name="Malagnac F."/>
            <person name="Goarin A."/>
            <person name="Silar P."/>
            <person name="Lacoste S."/>
            <person name="Sallet E."/>
            <person name="Bensimon A."/>
            <person name="Giraud T."/>
            <person name="Brygoo Y."/>
        </authorList>
    </citation>
    <scope>NUCLEOTIDE SEQUENCE [LARGE SCALE GENOMIC DNA]</scope>
    <source>
        <strain evidence="1">FM164</strain>
    </source>
</reference>
<protein>
    <submittedName>
        <fullName evidence="1">Genomic scaffold, ProqFM164S01</fullName>
    </submittedName>
</protein>
<accession>W6PQN5</accession>
<dbReference type="EMBL" id="HG792015">
    <property type="protein sequence ID" value="CDM26508.1"/>
    <property type="molecule type" value="Genomic_DNA"/>
</dbReference>
<dbReference type="AlphaFoldDB" id="W6PQN5"/>
<gene>
    <name evidence="1" type="ORF">PROQFM164_S01g000317</name>
</gene>
<dbReference type="OrthoDB" id="194443at2759"/>
<evidence type="ECO:0000313" key="2">
    <source>
        <dbReference type="Proteomes" id="UP000030686"/>
    </source>
</evidence>
<dbReference type="STRING" id="1365484.W6PQN5"/>
<sequence>MEGVVSKQSLEALLQWLYLRFVKFDIKDTKKRISATIELARLADKYQITRIESQTARYIKKAIANPHPDAKEYYRNFDTSDKNTRWLGEEDIISGTLLRNGHPVRRTLAAASVCWYLQGKRHTFTDLAQQYPQFGADLLHEVRLVLDSLYTNSATFNDPISGEIRYLNQATKR</sequence>
<name>W6PQN5_PENRF</name>